<dbReference type="Proteomes" id="UP000824035">
    <property type="component" value="Unassembled WGS sequence"/>
</dbReference>
<evidence type="ECO:0000313" key="2">
    <source>
        <dbReference type="Proteomes" id="UP000824035"/>
    </source>
</evidence>
<organism evidence="1 2">
    <name type="scientific">Candidatus Allofournierella merdipullorum</name>
    <dbReference type="NCBI Taxonomy" id="2838595"/>
    <lineage>
        <taxon>Bacteria</taxon>
        <taxon>Bacillati</taxon>
        <taxon>Bacillota</taxon>
        <taxon>Clostridia</taxon>
        <taxon>Eubacteriales</taxon>
        <taxon>Oscillospiraceae</taxon>
        <taxon>Allofournierella</taxon>
    </lineage>
</organism>
<dbReference type="EMBL" id="DXBV01000035">
    <property type="protein sequence ID" value="HIZ30382.1"/>
    <property type="molecule type" value="Genomic_DNA"/>
</dbReference>
<dbReference type="AlphaFoldDB" id="A0A9D2IZ93"/>
<protein>
    <submittedName>
        <fullName evidence="1">Uncharacterized protein</fullName>
    </submittedName>
</protein>
<sequence length="281" mass="31809">MNLREDRRPTLASWPKRMYDWSEVPHPFQPALAGWNAAGMPPGNITLIPRVHQYSGAPEYVTAWFGGEVCLQRMADGKLDVWSIRPGDVAQVGYSVQLIKCTVTVWLKDGSRTGFSYNKTKEDQLYPVLSLLLGQPADRRPPLRHPDTPAFDRLRQESYAMYYTSLLAYRFGERILDQLFLRGKNRNFLYILQRRPDPECFCAMTDAGPVCIITDFYGTSVLYLPASSRCSLWVKPQPRGKSSGLYLQAPAGVESLCFRLLPGQEEAAGAFARRWFSEAEG</sequence>
<reference evidence="1" key="2">
    <citation type="submission" date="2021-04" db="EMBL/GenBank/DDBJ databases">
        <authorList>
            <person name="Gilroy R."/>
        </authorList>
    </citation>
    <scope>NUCLEOTIDE SEQUENCE</scope>
    <source>
        <strain evidence="1">ChiGjej4B4-18154</strain>
    </source>
</reference>
<gene>
    <name evidence="1" type="ORF">H9813_03995</name>
</gene>
<proteinExistence type="predicted"/>
<accession>A0A9D2IZ93</accession>
<comment type="caution">
    <text evidence="1">The sequence shown here is derived from an EMBL/GenBank/DDBJ whole genome shotgun (WGS) entry which is preliminary data.</text>
</comment>
<reference evidence="1" key="1">
    <citation type="journal article" date="2021" name="PeerJ">
        <title>Extensive microbial diversity within the chicken gut microbiome revealed by metagenomics and culture.</title>
        <authorList>
            <person name="Gilroy R."/>
            <person name="Ravi A."/>
            <person name="Getino M."/>
            <person name="Pursley I."/>
            <person name="Horton D.L."/>
            <person name="Alikhan N.F."/>
            <person name="Baker D."/>
            <person name="Gharbi K."/>
            <person name="Hall N."/>
            <person name="Watson M."/>
            <person name="Adriaenssens E.M."/>
            <person name="Foster-Nyarko E."/>
            <person name="Jarju S."/>
            <person name="Secka A."/>
            <person name="Antonio M."/>
            <person name="Oren A."/>
            <person name="Chaudhuri R.R."/>
            <person name="La Ragione R."/>
            <person name="Hildebrand F."/>
            <person name="Pallen M.J."/>
        </authorList>
    </citation>
    <scope>NUCLEOTIDE SEQUENCE</scope>
    <source>
        <strain evidence="1">ChiGjej4B4-18154</strain>
    </source>
</reference>
<name>A0A9D2IZ93_9FIRM</name>
<evidence type="ECO:0000313" key="1">
    <source>
        <dbReference type="EMBL" id="HIZ30382.1"/>
    </source>
</evidence>